<dbReference type="STRING" id="236234.A0A1J9R1W2"/>
<organism evidence="3 4">
    <name type="scientific">Diplodia corticola</name>
    <dbReference type="NCBI Taxonomy" id="236234"/>
    <lineage>
        <taxon>Eukaryota</taxon>
        <taxon>Fungi</taxon>
        <taxon>Dikarya</taxon>
        <taxon>Ascomycota</taxon>
        <taxon>Pezizomycotina</taxon>
        <taxon>Dothideomycetes</taxon>
        <taxon>Dothideomycetes incertae sedis</taxon>
        <taxon>Botryosphaeriales</taxon>
        <taxon>Botryosphaeriaceae</taxon>
        <taxon>Diplodia</taxon>
    </lineage>
</organism>
<feature type="compositionally biased region" description="Basic and acidic residues" evidence="1">
    <location>
        <begin position="213"/>
        <end position="243"/>
    </location>
</feature>
<dbReference type="Pfam" id="PF08590">
    <property type="entry name" value="DUF1771"/>
    <property type="match status" value="1"/>
</dbReference>
<feature type="region of interest" description="Disordered" evidence="1">
    <location>
        <begin position="1"/>
        <end position="26"/>
    </location>
</feature>
<reference evidence="3 4" key="1">
    <citation type="submission" date="2016-10" db="EMBL/GenBank/DDBJ databases">
        <title>Proteomics and genomics reveal pathogen-plant mechanisms compatible with a hemibiotrophic lifestyle of Diplodia corticola.</title>
        <authorList>
            <person name="Fernandes I."/>
            <person name="De Jonge R."/>
            <person name="Van De Peer Y."/>
            <person name="Devreese B."/>
            <person name="Alves A."/>
            <person name="Esteves A.C."/>
        </authorList>
    </citation>
    <scope>NUCLEOTIDE SEQUENCE [LARGE SCALE GENOMIC DNA]</scope>
    <source>
        <strain evidence="3 4">CBS 112549</strain>
    </source>
</reference>
<feature type="region of interest" description="Disordered" evidence="1">
    <location>
        <begin position="295"/>
        <end position="319"/>
    </location>
</feature>
<dbReference type="PROSITE" id="PS50828">
    <property type="entry name" value="SMR"/>
    <property type="match status" value="1"/>
</dbReference>
<keyword evidence="4" id="KW-1185">Reference proteome</keyword>
<evidence type="ECO:0000256" key="1">
    <source>
        <dbReference type="SAM" id="MobiDB-lite"/>
    </source>
</evidence>
<dbReference type="RefSeq" id="XP_020130502.1">
    <property type="nucleotide sequence ID" value="XM_020273136.1"/>
</dbReference>
<dbReference type="GeneID" id="31013396"/>
<feature type="compositionally biased region" description="Basic and acidic residues" evidence="1">
    <location>
        <begin position="13"/>
        <end position="26"/>
    </location>
</feature>
<dbReference type="AlphaFoldDB" id="A0A1J9R1W2"/>
<dbReference type="InterPro" id="IPR013899">
    <property type="entry name" value="DUF1771"/>
</dbReference>
<sequence length="319" mass="36037">MASGCSYMGSRPFHHESHERAKDIEEEYDRLRDAARNERSKRQDCFDRAHEAYEAGDGAKAHELSEAGKRHAAKMDEYNKQASEFIFRENNAEDRVAGDEIDLHGQFTEEAEDILEERIRYAQKHGQTHLHVIVGKGNHSTGHVQKLKPRCEQVCRDLGLQFRTEDNAGRMYVDLTGGDAHLPSHLGGGGQRPASSFPVATHNRPAWQQPKPAQHEQPQHEQPQHEQPHHQNGHAEKPHHATESHSYANAVSGEQHAHTGAQQPQEQPQQTAKGKRFSGFSKAVAWLCKRSWKPLKKLPKKLPFHKKQKKSYADAAGEA</sequence>
<dbReference type="Pfam" id="PF01713">
    <property type="entry name" value="Smr"/>
    <property type="match status" value="1"/>
</dbReference>
<dbReference type="InterPro" id="IPR036063">
    <property type="entry name" value="Smr_dom_sf"/>
</dbReference>
<dbReference type="Proteomes" id="UP000183809">
    <property type="component" value="Unassembled WGS sequence"/>
</dbReference>
<dbReference type="EMBL" id="MNUE01000024">
    <property type="protein sequence ID" value="OJD34242.1"/>
    <property type="molecule type" value="Genomic_DNA"/>
</dbReference>
<dbReference type="Gene3D" id="3.30.1370.110">
    <property type="match status" value="1"/>
</dbReference>
<feature type="domain" description="Smr" evidence="2">
    <location>
        <begin position="101"/>
        <end position="176"/>
    </location>
</feature>
<dbReference type="InterPro" id="IPR053020">
    <property type="entry name" value="Smr_domain_protein"/>
</dbReference>
<evidence type="ECO:0000313" key="4">
    <source>
        <dbReference type="Proteomes" id="UP000183809"/>
    </source>
</evidence>
<dbReference type="PANTHER" id="PTHR47417">
    <property type="entry name" value="SMR DOMAIN-CONTAINING PROTEIN YPL199C"/>
    <property type="match status" value="1"/>
</dbReference>
<proteinExistence type="predicted"/>
<dbReference type="SMART" id="SM00463">
    <property type="entry name" value="SMR"/>
    <property type="match status" value="1"/>
</dbReference>
<evidence type="ECO:0000259" key="2">
    <source>
        <dbReference type="PROSITE" id="PS50828"/>
    </source>
</evidence>
<dbReference type="InterPro" id="IPR002625">
    <property type="entry name" value="Smr_dom"/>
</dbReference>
<protein>
    <submittedName>
        <fullName evidence="3">Smr domain-containing protein</fullName>
    </submittedName>
</protein>
<dbReference type="PANTHER" id="PTHR47417:SF1">
    <property type="entry name" value="SMR DOMAIN-CONTAINING PROTEIN YPL199C"/>
    <property type="match status" value="1"/>
</dbReference>
<gene>
    <name evidence="3" type="ORF">BKCO1_240004</name>
</gene>
<dbReference type="SMART" id="SM01162">
    <property type="entry name" value="DUF1771"/>
    <property type="match status" value="1"/>
</dbReference>
<name>A0A1J9R1W2_9PEZI</name>
<accession>A0A1J9R1W2</accession>
<dbReference type="SUPFAM" id="SSF160443">
    <property type="entry name" value="SMR domain-like"/>
    <property type="match status" value="1"/>
</dbReference>
<comment type="caution">
    <text evidence="3">The sequence shown here is derived from an EMBL/GenBank/DDBJ whole genome shotgun (WGS) entry which is preliminary data.</text>
</comment>
<feature type="region of interest" description="Disordered" evidence="1">
    <location>
        <begin position="182"/>
        <end position="277"/>
    </location>
</feature>
<evidence type="ECO:0000313" key="3">
    <source>
        <dbReference type="EMBL" id="OJD34242.1"/>
    </source>
</evidence>
<feature type="compositionally biased region" description="Basic residues" evidence="1">
    <location>
        <begin position="295"/>
        <end position="310"/>
    </location>
</feature>
<dbReference type="OrthoDB" id="3231855at2759"/>